<organism evidence="2 3">
    <name type="scientific">Jimgerdemannia flammicorona</name>
    <dbReference type="NCBI Taxonomy" id="994334"/>
    <lineage>
        <taxon>Eukaryota</taxon>
        <taxon>Fungi</taxon>
        <taxon>Fungi incertae sedis</taxon>
        <taxon>Mucoromycota</taxon>
        <taxon>Mucoromycotina</taxon>
        <taxon>Endogonomycetes</taxon>
        <taxon>Endogonales</taxon>
        <taxon>Endogonaceae</taxon>
        <taxon>Jimgerdemannia</taxon>
    </lineage>
</organism>
<proteinExistence type="predicted"/>
<keyword evidence="3" id="KW-1185">Reference proteome</keyword>
<sequence>MAANKLSSKRSAKRSMAASREDEESDTSEDGDSAHPMAAGKNTENDRSNRPPYAEHMPAGFGNAMT</sequence>
<feature type="region of interest" description="Disordered" evidence="1">
    <location>
        <begin position="1"/>
        <end position="66"/>
    </location>
</feature>
<evidence type="ECO:0000313" key="3">
    <source>
        <dbReference type="Proteomes" id="UP000274822"/>
    </source>
</evidence>
<accession>A0A433QCW0</accession>
<protein>
    <submittedName>
        <fullName evidence="2">Uncharacterized protein</fullName>
    </submittedName>
</protein>
<reference evidence="2 3" key="1">
    <citation type="journal article" date="2018" name="New Phytol.">
        <title>Phylogenomics of Endogonaceae and evolution of mycorrhizas within Mucoromycota.</title>
        <authorList>
            <person name="Chang Y."/>
            <person name="Desiro A."/>
            <person name="Na H."/>
            <person name="Sandor L."/>
            <person name="Lipzen A."/>
            <person name="Clum A."/>
            <person name="Barry K."/>
            <person name="Grigoriev I.V."/>
            <person name="Martin F.M."/>
            <person name="Stajich J.E."/>
            <person name="Smith M.E."/>
            <person name="Bonito G."/>
            <person name="Spatafora J.W."/>
        </authorList>
    </citation>
    <scope>NUCLEOTIDE SEQUENCE [LARGE SCALE GENOMIC DNA]</scope>
    <source>
        <strain evidence="2 3">AD002</strain>
    </source>
</reference>
<name>A0A433QCW0_9FUNG</name>
<gene>
    <name evidence="2" type="ORF">BC938DRAFT_483066</name>
</gene>
<dbReference type="EMBL" id="RBNJ01008167">
    <property type="protein sequence ID" value="RUS27559.1"/>
    <property type="molecule type" value="Genomic_DNA"/>
</dbReference>
<evidence type="ECO:0000256" key="1">
    <source>
        <dbReference type="SAM" id="MobiDB-lite"/>
    </source>
</evidence>
<dbReference type="AlphaFoldDB" id="A0A433QCW0"/>
<comment type="caution">
    <text evidence="2">The sequence shown here is derived from an EMBL/GenBank/DDBJ whole genome shotgun (WGS) entry which is preliminary data.</text>
</comment>
<dbReference type="Proteomes" id="UP000274822">
    <property type="component" value="Unassembled WGS sequence"/>
</dbReference>
<feature type="compositionally biased region" description="Acidic residues" evidence="1">
    <location>
        <begin position="21"/>
        <end position="31"/>
    </location>
</feature>
<evidence type="ECO:0000313" key="2">
    <source>
        <dbReference type="EMBL" id="RUS27559.1"/>
    </source>
</evidence>